<feature type="domain" description="Thyroglobulin type-1" evidence="11">
    <location>
        <begin position="73"/>
        <end position="145"/>
    </location>
</feature>
<dbReference type="PROSITE" id="PS50222">
    <property type="entry name" value="EF_HAND_2"/>
    <property type="match status" value="1"/>
</dbReference>
<dbReference type="GO" id="GO:0005604">
    <property type="term" value="C:basement membrane"/>
    <property type="evidence" value="ECO:0007669"/>
    <property type="project" value="TreeGrafter"/>
</dbReference>
<evidence type="ECO:0000256" key="9">
    <source>
        <dbReference type="SAM" id="SignalP"/>
    </source>
</evidence>
<keyword evidence="2" id="KW-0964">Secreted</keyword>
<evidence type="ECO:0000256" key="7">
    <source>
        <dbReference type="ARBA" id="ARBA00023180"/>
    </source>
</evidence>
<dbReference type="WBParaSite" id="SPAL_0001153900.1">
    <property type="protein sequence ID" value="SPAL_0001153900.1"/>
    <property type="gene ID" value="SPAL_0001153900"/>
</dbReference>
<keyword evidence="7" id="KW-0325">Glycoprotein</keyword>
<dbReference type="Gene3D" id="4.10.800.10">
    <property type="entry name" value="Thyroglobulin type-1"/>
    <property type="match status" value="2"/>
</dbReference>
<dbReference type="PROSITE" id="PS51162">
    <property type="entry name" value="THYROGLOBULIN_1_2"/>
    <property type="match status" value="2"/>
</dbReference>
<evidence type="ECO:0000259" key="12">
    <source>
        <dbReference type="PROSITE" id="PS51465"/>
    </source>
</evidence>
<dbReference type="InterPro" id="IPR002048">
    <property type="entry name" value="EF_hand_dom"/>
</dbReference>
<dbReference type="CDD" id="cd00191">
    <property type="entry name" value="TY"/>
    <property type="match status" value="2"/>
</dbReference>
<keyword evidence="4" id="KW-0677">Repeat</keyword>
<sequence>MIHLLLFLSFSFIYGKIEICNINELCDKDNDFKIQKPFCGSDGRSYKSICQLKISICKGRNVIKLFDGHCFSKSTCIEEREKRREYNKNLEFFHHESAPYIPRCNNNTGAYNEIQCQYNNQYCWCVKKNGLIIPDTATRNDKPFCKKRKVIHISRHSKQNKDNMIKINNCSSYFTKDDDSLKNSPHMKTDEMLKNKNMIIRLQNQSSIVKVGIQTNDEPTNCKFQRKIVLDRTSLTKLSSTYIPICQKIDENLYEEIQCHPITKVCWCVDTVNGYPLHGTSVKDRLPSCSKKTSTIKVRDVISRFEIKKCPPKKRIRFYRLFFIKIVNNMKSKLNSTLDIGEIEKNFDKDTKINMVLWEFEELDKDKNGDLDEKELIALKKNFKKNRNVRSCVKNFNEFCDSDNDKVISKKEWTYCTVEASLSSSLLSIGEKPHANPFLHILKPE</sequence>
<dbReference type="InterPro" id="IPR019577">
    <property type="entry name" value="SPARC/Testican_Ca-bd-dom"/>
</dbReference>
<dbReference type="InterPro" id="IPR018247">
    <property type="entry name" value="EF_Hand_1_Ca_BS"/>
</dbReference>
<evidence type="ECO:0000256" key="3">
    <source>
        <dbReference type="ARBA" id="ARBA00022729"/>
    </source>
</evidence>
<feature type="disulfide bond" evidence="8">
    <location>
        <begin position="125"/>
        <end position="145"/>
    </location>
</feature>
<dbReference type="InterPro" id="IPR051950">
    <property type="entry name" value="Dev_reg/Prot_inhib"/>
</dbReference>
<keyword evidence="13" id="KW-1185">Reference proteome</keyword>
<dbReference type="InterPro" id="IPR036058">
    <property type="entry name" value="Kazal_dom_sf"/>
</dbReference>
<feature type="domain" description="Thyroglobulin type-1" evidence="11">
    <location>
        <begin position="219"/>
        <end position="289"/>
    </location>
</feature>
<evidence type="ECO:0000256" key="8">
    <source>
        <dbReference type="PROSITE-ProRule" id="PRU00500"/>
    </source>
</evidence>
<dbReference type="AlphaFoldDB" id="A0A0N5C0L1"/>
<protein>
    <submittedName>
        <fullName evidence="14">Thyroglobulin type-1 domain-containing protein</fullName>
    </submittedName>
</protein>
<accession>A0A0N5C0L1</accession>
<reference evidence="14" key="1">
    <citation type="submission" date="2017-02" db="UniProtKB">
        <authorList>
            <consortium name="WormBaseParasite"/>
        </authorList>
    </citation>
    <scope>IDENTIFICATION</scope>
</reference>
<dbReference type="GO" id="GO:0050840">
    <property type="term" value="F:extracellular matrix binding"/>
    <property type="evidence" value="ECO:0007669"/>
    <property type="project" value="TreeGrafter"/>
</dbReference>
<evidence type="ECO:0000259" key="11">
    <source>
        <dbReference type="PROSITE" id="PS51162"/>
    </source>
</evidence>
<keyword evidence="3 9" id="KW-0732">Signal</keyword>
<evidence type="ECO:0000313" key="13">
    <source>
        <dbReference type="Proteomes" id="UP000046392"/>
    </source>
</evidence>
<dbReference type="Pfam" id="PF10591">
    <property type="entry name" value="SPARC_Ca_bdg"/>
    <property type="match status" value="1"/>
</dbReference>
<dbReference type="InterPro" id="IPR002350">
    <property type="entry name" value="Kazal_dom"/>
</dbReference>
<dbReference type="PANTHER" id="PTHR12352:SF30">
    <property type="entry name" value="FI05255P"/>
    <property type="match status" value="1"/>
</dbReference>
<dbReference type="CDD" id="cd00104">
    <property type="entry name" value="KAZAL_FS"/>
    <property type="match status" value="1"/>
</dbReference>
<feature type="signal peptide" evidence="9">
    <location>
        <begin position="1"/>
        <end position="15"/>
    </location>
</feature>
<dbReference type="GO" id="GO:0008201">
    <property type="term" value="F:heparin binding"/>
    <property type="evidence" value="ECO:0007669"/>
    <property type="project" value="TreeGrafter"/>
</dbReference>
<feature type="domain" description="EF-hand" evidence="10">
    <location>
        <begin position="351"/>
        <end position="386"/>
    </location>
</feature>
<dbReference type="InterPro" id="IPR000716">
    <property type="entry name" value="Thyroglobulin_1"/>
</dbReference>
<dbReference type="InterPro" id="IPR011992">
    <property type="entry name" value="EF-hand-dom_pair"/>
</dbReference>
<feature type="disulfide bond" evidence="8">
    <location>
        <begin position="259"/>
        <end position="266"/>
    </location>
</feature>
<feature type="chain" id="PRO_5012204287" evidence="9">
    <location>
        <begin position="16"/>
        <end position="445"/>
    </location>
</feature>
<dbReference type="PROSITE" id="PS51465">
    <property type="entry name" value="KAZAL_2"/>
    <property type="match status" value="1"/>
</dbReference>
<feature type="disulfide bond" evidence="8">
    <location>
        <begin position="116"/>
        <end position="123"/>
    </location>
</feature>
<evidence type="ECO:0000256" key="1">
    <source>
        <dbReference type="ARBA" id="ARBA00004613"/>
    </source>
</evidence>
<dbReference type="PROSITE" id="PS00484">
    <property type="entry name" value="THYROGLOBULIN_1_1"/>
    <property type="match status" value="1"/>
</dbReference>
<evidence type="ECO:0000256" key="4">
    <source>
        <dbReference type="ARBA" id="ARBA00022737"/>
    </source>
</evidence>
<dbReference type="SMART" id="SM00280">
    <property type="entry name" value="KAZAL"/>
    <property type="match status" value="1"/>
</dbReference>
<dbReference type="PANTHER" id="PTHR12352">
    <property type="entry name" value="SECRETED MODULAR CALCIUM-BINDING PROTEIN"/>
    <property type="match status" value="1"/>
</dbReference>
<evidence type="ECO:0000313" key="14">
    <source>
        <dbReference type="WBParaSite" id="SPAL_0001153900.1"/>
    </source>
</evidence>
<dbReference type="InterPro" id="IPR036857">
    <property type="entry name" value="Thyroglobulin_1_sf"/>
</dbReference>
<dbReference type="GO" id="GO:0030198">
    <property type="term" value="P:extracellular matrix organization"/>
    <property type="evidence" value="ECO:0007669"/>
    <property type="project" value="TreeGrafter"/>
</dbReference>
<dbReference type="SUPFAM" id="SSF47473">
    <property type="entry name" value="EF-hand"/>
    <property type="match status" value="1"/>
</dbReference>
<dbReference type="GO" id="GO:0005615">
    <property type="term" value="C:extracellular space"/>
    <property type="evidence" value="ECO:0007669"/>
    <property type="project" value="TreeGrafter"/>
</dbReference>
<evidence type="ECO:0000256" key="6">
    <source>
        <dbReference type="ARBA" id="ARBA00023157"/>
    </source>
</evidence>
<comment type="subcellular location">
    <subcellularLocation>
        <location evidence="1">Secreted</location>
    </subcellularLocation>
</comment>
<dbReference type="SMART" id="SM00211">
    <property type="entry name" value="TY"/>
    <property type="match status" value="2"/>
</dbReference>
<evidence type="ECO:0000256" key="5">
    <source>
        <dbReference type="ARBA" id="ARBA00022837"/>
    </source>
</evidence>
<feature type="domain" description="Kazal-like" evidence="12">
    <location>
        <begin position="14"/>
        <end position="72"/>
    </location>
</feature>
<dbReference type="SUPFAM" id="SSF100895">
    <property type="entry name" value="Kazal-type serine protease inhibitors"/>
    <property type="match status" value="1"/>
</dbReference>
<evidence type="ECO:0000259" key="10">
    <source>
        <dbReference type="PROSITE" id="PS50222"/>
    </source>
</evidence>
<dbReference type="Proteomes" id="UP000046392">
    <property type="component" value="Unplaced"/>
</dbReference>
<evidence type="ECO:0000256" key="2">
    <source>
        <dbReference type="ARBA" id="ARBA00022525"/>
    </source>
</evidence>
<keyword evidence="6 8" id="KW-1015">Disulfide bond</keyword>
<proteinExistence type="predicted"/>
<dbReference type="Gene3D" id="3.30.60.30">
    <property type="match status" value="1"/>
</dbReference>
<dbReference type="Gene3D" id="1.10.238.10">
    <property type="entry name" value="EF-hand"/>
    <property type="match status" value="1"/>
</dbReference>
<dbReference type="SUPFAM" id="SSF57610">
    <property type="entry name" value="Thyroglobulin type-1 domain"/>
    <property type="match status" value="2"/>
</dbReference>
<dbReference type="Pfam" id="PF00086">
    <property type="entry name" value="Thyroglobulin_1"/>
    <property type="match status" value="2"/>
</dbReference>
<dbReference type="PROSITE" id="PS00018">
    <property type="entry name" value="EF_HAND_1"/>
    <property type="match status" value="2"/>
</dbReference>
<comment type="caution">
    <text evidence="8">Lacks conserved residue(s) required for the propagation of feature annotation.</text>
</comment>
<dbReference type="GO" id="GO:0005509">
    <property type="term" value="F:calcium ion binding"/>
    <property type="evidence" value="ECO:0007669"/>
    <property type="project" value="InterPro"/>
</dbReference>
<dbReference type="STRING" id="174720.A0A0N5C0L1"/>
<keyword evidence="5" id="KW-0106">Calcium</keyword>
<name>A0A0N5C0L1_STREA</name>
<organism evidence="13 14">
    <name type="scientific">Strongyloides papillosus</name>
    <name type="common">Intestinal threadworm</name>
    <dbReference type="NCBI Taxonomy" id="174720"/>
    <lineage>
        <taxon>Eukaryota</taxon>
        <taxon>Metazoa</taxon>
        <taxon>Ecdysozoa</taxon>
        <taxon>Nematoda</taxon>
        <taxon>Chromadorea</taxon>
        <taxon>Rhabditida</taxon>
        <taxon>Tylenchina</taxon>
        <taxon>Panagrolaimomorpha</taxon>
        <taxon>Strongyloidoidea</taxon>
        <taxon>Strongyloididae</taxon>
        <taxon>Strongyloides</taxon>
    </lineage>
</organism>